<sequence>MLKQLLFKTDKRCLYKFIYNLGIKGVLSFNRFQNRLKKGEFFPAFHFISVTDDCNLNCQGCWVMGKKKNSRMSAEQLDQIITETKAQGSYFFGILGGEPLLYKPLFEVFEKHSDCYFQLFTNGTLLTADVAEKLRKCANVTPLISFEGDEEVADVRRGGTNVWQRTHEAIDHATNAGLVTGVAMSVCKSNLELAMSPEFINSLIKKGVTYLWYYIYRPVGENATVELSLSREEIEQLRSHMVEARTKYDLAIIDAYWDGEGNGLCPAASGLSHHINASGYIEPCPVIQFATDRVGEKPLAEIYRSSAFLRDLKVEIPKKTSGCIIMEDPQWLVDFVEKYEAADTSGRDDEAERLRAMEKVCSHGSGKPIPEKSWAYKFAKKRAFFGLGAYG</sequence>
<dbReference type="PANTHER" id="PTHR43524">
    <property type="entry name" value="RADICAL SAM SUPERFAMILY PROTEIN"/>
    <property type="match status" value="1"/>
</dbReference>
<evidence type="ECO:0000313" key="8">
    <source>
        <dbReference type="Proteomes" id="UP000036958"/>
    </source>
</evidence>
<keyword evidence="5" id="KW-0411">Iron-sulfur</keyword>
<gene>
    <name evidence="7" type="ORF">NC99_41470</name>
</gene>
<evidence type="ECO:0000256" key="1">
    <source>
        <dbReference type="ARBA" id="ARBA00001966"/>
    </source>
</evidence>
<dbReference type="InterPro" id="IPR013785">
    <property type="entry name" value="Aldolase_TIM"/>
</dbReference>
<evidence type="ECO:0000313" key="7">
    <source>
        <dbReference type="EMBL" id="KOH43014.1"/>
    </source>
</evidence>
<reference evidence="8" key="1">
    <citation type="submission" date="2015-07" db="EMBL/GenBank/DDBJ databases">
        <title>Genome sequencing of Sunxiuqinia dokdonensis strain SK.</title>
        <authorList>
            <person name="Ahn S."/>
            <person name="Kim B.-C."/>
        </authorList>
    </citation>
    <scope>NUCLEOTIDE SEQUENCE [LARGE SCALE GENOMIC DNA]</scope>
    <source>
        <strain evidence="8">SK</strain>
    </source>
</reference>
<dbReference type="CDD" id="cd01335">
    <property type="entry name" value="Radical_SAM"/>
    <property type="match status" value="1"/>
</dbReference>
<dbReference type="PANTHER" id="PTHR43524:SF1">
    <property type="entry name" value="RADICAL SAM SUPERFAMILY PROTEIN"/>
    <property type="match status" value="1"/>
</dbReference>
<dbReference type="EMBL" id="LGIA01000204">
    <property type="protein sequence ID" value="KOH43014.1"/>
    <property type="molecule type" value="Genomic_DNA"/>
</dbReference>
<dbReference type="Pfam" id="PF04055">
    <property type="entry name" value="Radical_SAM"/>
    <property type="match status" value="1"/>
</dbReference>
<dbReference type="InterPro" id="IPR058240">
    <property type="entry name" value="rSAM_sf"/>
</dbReference>
<dbReference type="GO" id="GO:0051536">
    <property type="term" value="F:iron-sulfur cluster binding"/>
    <property type="evidence" value="ECO:0007669"/>
    <property type="project" value="UniProtKB-KW"/>
</dbReference>
<keyword evidence="8" id="KW-1185">Reference proteome</keyword>
<accession>A0A0L8V3M6</accession>
<comment type="caution">
    <text evidence="7">The sequence shown here is derived from an EMBL/GenBank/DDBJ whole genome shotgun (WGS) entry which is preliminary data.</text>
</comment>
<keyword evidence="3" id="KW-0479">Metal-binding</keyword>
<dbReference type="GO" id="GO:0003824">
    <property type="term" value="F:catalytic activity"/>
    <property type="evidence" value="ECO:0007669"/>
    <property type="project" value="InterPro"/>
</dbReference>
<dbReference type="PROSITE" id="PS51918">
    <property type="entry name" value="RADICAL_SAM"/>
    <property type="match status" value="1"/>
</dbReference>
<dbReference type="SFLD" id="SFLDS00029">
    <property type="entry name" value="Radical_SAM"/>
    <property type="match status" value="1"/>
</dbReference>
<evidence type="ECO:0000259" key="6">
    <source>
        <dbReference type="PROSITE" id="PS51918"/>
    </source>
</evidence>
<proteinExistence type="predicted"/>
<feature type="domain" description="Radical SAM core" evidence="6">
    <location>
        <begin position="40"/>
        <end position="247"/>
    </location>
</feature>
<dbReference type="AlphaFoldDB" id="A0A0L8V3M6"/>
<dbReference type="Proteomes" id="UP000036958">
    <property type="component" value="Unassembled WGS sequence"/>
</dbReference>
<evidence type="ECO:0000256" key="3">
    <source>
        <dbReference type="ARBA" id="ARBA00022723"/>
    </source>
</evidence>
<dbReference type="RefSeq" id="WP_053187694.1">
    <property type="nucleotide sequence ID" value="NZ_LGIA01000204.1"/>
</dbReference>
<dbReference type="SFLD" id="SFLDG01067">
    <property type="entry name" value="SPASM/twitch_domain_containing"/>
    <property type="match status" value="1"/>
</dbReference>
<comment type="cofactor">
    <cofactor evidence="1">
        <name>[4Fe-4S] cluster</name>
        <dbReference type="ChEBI" id="CHEBI:49883"/>
    </cofactor>
</comment>
<keyword evidence="2" id="KW-0949">S-adenosyl-L-methionine</keyword>
<keyword evidence="4" id="KW-0408">Iron</keyword>
<dbReference type="STRING" id="1409788.NC99_41470"/>
<dbReference type="SUPFAM" id="SSF102114">
    <property type="entry name" value="Radical SAM enzymes"/>
    <property type="match status" value="1"/>
</dbReference>
<evidence type="ECO:0000256" key="5">
    <source>
        <dbReference type="ARBA" id="ARBA00023014"/>
    </source>
</evidence>
<organism evidence="7 8">
    <name type="scientific">Sunxiuqinia dokdonensis</name>
    <dbReference type="NCBI Taxonomy" id="1409788"/>
    <lineage>
        <taxon>Bacteria</taxon>
        <taxon>Pseudomonadati</taxon>
        <taxon>Bacteroidota</taxon>
        <taxon>Bacteroidia</taxon>
        <taxon>Marinilabiliales</taxon>
        <taxon>Prolixibacteraceae</taxon>
        <taxon>Sunxiuqinia</taxon>
    </lineage>
</organism>
<dbReference type="InterPro" id="IPR007197">
    <property type="entry name" value="rSAM"/>
</dbReference>
<name>A0A0L8V3M6_9BACT</name>
<dbReference type="Gene3D" id="3.20.20.70">
    <property type="entry name" value="Aldolase class I"/>
    <property type="match status" value="1"/>
</dbReference>
<protein>
    <recommendedName>
        <fullName evidence="6">Radical SAM core domain-containing protein</fullName>
    </recommendedName>
</protein>
<dbReference type="GO" id="GO:0046872">
    <property type="term" value="F:metal ion binding"/>
    <property type="evidence" value="ECO:0007669"/>
    <property type="project" value="UniProtKB-KW"/>
</dbReference>
<evidence type="ECO:0000256" key="4">
    <source>
        <dbReference type="ARBA" id="ARBA00023004"/>
    </source>
</evidence>
<evidence type="ECO:0000256" key="2">
    <source>
        <dbReference type="ARBA" id="ARBA00022691"/>
    </source>
</evidence>
<dbReference type="OrthoDB" id="9763993at2"/>